<evidence type="ECO:0000313" key="4">
    <source>
        <dbReference type="EMBL" id="VEG52548.1"/>
    </source>
</evidence>
<dbReference type="PANTHER" id="PTHR43833:SF9">
    <property type="entry name" value="POTASSIUM CHANNEL PROTEIN YUGO-RELATED"/>
    <property type="match status" value="1"/>
</dbReference>
<dbReference type="Gene3D" id="3.40.50.720">
    <property type="entry name" value="NAD(P)-binding Rossmann-like Domain"/>
    <property type="match status" value="1"/>
</dbReference>
<dbReference type="EMBL" id="LR134356">
    <property type="protein sequence ID" value="VEG52548.1"/>
    <property type="molecule type" value="Genomic_DNA"/>
</dbReference>
<dbReference type="SUPFAM" id="SSF51735">
    <property type="entry name" value="NAD(P)-binding Rossmann-fold domains"/>
    <property type="match status" value="1"/>
</dbReference>
<dbReference type="AlphaFoldDB" id="A0A3S4T798"/>
<dbReference type="Gene3D" id="1.10.287.70">
    <property type="match status" value="1"/>
</dbReference>
<keyword evidence="2" id="KW-1133">Transmembrane helix</keyword>
<keyword evidence="2" id="KW-0472">Membrane</keyword>
<accession>A0A3S4T798</accession>
<dbReference type="GO" id="GO:0005886">
    <property type="term" value="C:plasma membrane"/>
    <property type="evidence" value="ECO:0007669"/>
    <property type="project" value="UniProtKB-SubCell"/>
</dbReference>
<dbReference type="InterPro" id="IPR050721">
    <property type="entry name" value="Trk_Ktr_HKT_K-transport"/>
</dbReference>
<dbReference type="PANTHER" id="PTHR43833">
    <property type="entry name" value="POTASSIUM CHANNEL PROTEIN 2-RELATED-RELATED"/>
    <property type="match status" value="1"/>
</dbReference>
<feature type="transmembrane region" description="Helical" evidence="2">
    <location>
        <begin position="110"/>
        <end position="132"/>
    </location>
</feature>
<dbReference type="OrthoDB" id="9799090at2"/>
<dbReference type="KEGG" id="mauu:NCTC10437_01510"/>
<reference evidence="4 5" key="1">
    <citation type="submission" date="2018-12" db="EMBL/GenBank/DDBJ databases">
        <authorList>
            <consortium name="Pathogen Informatics"/>
        </authorList>
    </citation>
    <scope>NUCLEOTIDE SEQUENCE [LARGE SCALE GENOMIC DNA]</scope>
    <source>
        <strain evidence="4 5">NCTC10437</strain>
    </source>
</reference>
<dbReference type="InterPro" id="IPR003148">
    <property type="entry name" value="RCK_N"/>
</dbReference>
<feature type="domain" description="RCK N-terminal" evidence="3">
    <location>
        <begin position="153"/>
        <end position="273"/>
    </location>
</feature>
<dbReference type="InterPro" id="IPR036291">
    <property type="entry name" value="NAD(P)-bd_dom_sf"/>
</dbReference>
<evidence type="ECO:0000256" key="2">
    <source>
        <dbReference type="SAM" id="Phobius"/>
    </source>
</evidence>
<dbReference type="STRING" id="1791.GCA_001049355_00463"/>
<gene>
    <name evidence="4" type="primary">kch_1</name>
    <name evidence="4" type="ORF">NCTC10437_01510</name>
</gene>
<name>A0A3S4T798_MYCAU</name>
<sequence length="364" mass="39529">MAEGRLRRRLRRFDQSLADMPDHALTDRVQIPTTAVSPARRITVRVIYAMTALFAAVIIVYLDRHGYRDIESAPNADDPLSFLDCVYYATVSLSTTGYGDITPVTPSARLINVLVITPLRVAFLIVLIGTTVETLTTQSRQVYQIQRWRSRLRNHIIIVGYGTKGRTAAAAMVGDEVAPGDIVVVDEDTAALERAKSAGLVTVRGSATDSEVLRLAGAQHAKSIIVATNRDDTAVLVTLTARELAPNAKIIAAVREAENQHLLQQSGADSTVVTSETAGRLLGIAVQTPSVVEMMEDLLTPDRGFAIGEREVSPKEAGGSPRHSSDIVLGVVRANKLIRVDDPEVDSLELGDRLLYIRSADEER</sequence>
<dbReference type="SUPFAM" id="SSF81324">
    <property type="entry name" value="Voltage-gated potassium channels"/>
    <property type="match status" value="1"/>
</dbReference>
<dbReference type="InterPro" id="IPR013099">
    <property type="entry name" value="K_chnl_dom"/>
</dbReference>
<dbReference type="Pfam" id="PF07885">
    <property type="entry name" value="Ion_trans_2"/>
    <property type="match status" value="1"/>
</dbReference>
<evidence type="ECO:0000259" key="3">
    <source>
        <dbReference type="PROSITE" id="PS51201"/>
    </source>
</evidence>
<dbReference type="Pfam" id="PF02254">
    <property type="entry name" value="TrkA_N"/>
    <property type="match status" value="1"/>
</dbReference>
<feature type="transmembrane region" description="Helical" evidence="2">
    <location>
        <begin position="42"/>
        <end position="62"/>
    </location>
</feature>
<dbReference type="PROSITE" id="PS51201">
    <property type="entry name" value="RCK_N"/>
    <property type="match status" value="1"/>
</dbReference>
<proteinExistence type="predicted"/>
<keyword evidence="2" id="KW-0812">Transmembrane</keyword>
<keyword evidence="5" id="KW-1185">Reference proteome</keyword>
<organism evidence="4 5">
    <name type="scientific">Mycolicibacterium aurum</name>
    <name type="common">Mycobacterium aurum</name>
    <dbReference type="NCBI Taxonomy" id="1791"/>
    <lineage>
        <taxon>Bacteria</taxon>
        <taxon>Bacillati</taxon>
        <taxon>Actinomycetota</taxon>
        <taxon>Actinomycetes</taxon>
        <taxon>Mycobacteriales</taxon>
        <taxon>Mycobacteriaceae</taxon>
        <taxon>Mycolicibacterium</taxon>
    </lineage>
</organism>
<dbReference type="RefSeq" id="WP_048630383.1">
    <property type="nucleotide sequence ID" value="NZ_CVQQ01000001.1"/>
</dbReference>
<protein>
    <submittedName>
        <fullName evidence="4">K+ transport system, NAD-binding component</fullName>
    </submittedName>
</protein>
<comment type="subcellular location">
    <subcellularLocation>
        <location evidence="1">Cell membrane</location>
        <topology evidence="1">Multi-pass membrane protein</topology>
    </subcellularLocation>
</comment>
<dbReference type="Proteomes" id="UP000279306">
    <property type="component" value="Chromosome"/>
</dbReference>
<evidence type="ECO:0000313" key="5">
    <source>
        <dbReference type="Proteomes" id="UP000279306"/>
    </source>
</evidence>
<evidence type="ECO:0000256" key="1">
    <source>
        <dbReference type="ARBA" id="ARBA00004651"/>
    </source>
</evidence>
<dbReference type="GO" id="GO:0006813">
    <property type="term" value="P:potassium ion transport"/>
    <property type="evidence" value="ECO:0007669"/>
    <property type="project" value="InterPro"/>
</dbReference>